<dbReference type="Proteomes" id="UP000326994">
    <property type="component" value="Unassembled WGS sequence"/>
</dbReference>
<name>A0A5J4FWN5_9FLAO</name>
<evidence type="ECO:0000259" key="1">
    <source>
        <dbReference type="Pfam" id="PF01850"/>
    </source>
</evidence>
<dbReference type="InterPro" id="IPR029060">
    <property type="entry name" value="PIN-like_dom_sf"/>
</dbReference>
<keyword evidence="3" id="KW-1185">Reference proteome</keyword>
<proteinExistence type="predicted"/>
<feature type="domain" description="PIN" evidence="1">
    <location>
        <begin position="6"/>
        <end position="139"/>
    </location>
</feature>
<comment type="caution">
    <text evidence="2">The sequence shown here is derived from an EMBL/GenBank/DDBJ whole genome shotgun (WGS) entry which is preliminary data.</text>
</comment>
<reference evidence="2 3" key="1">
    <citation type="submission" date="2019-08" db="EMBL/GenBank/DDBJ databases">
        <title>Ulvibacter marinistellae sp. nov., isolated from a starfish, Patiria pectinifera.</title>
        <authorList>
            <person name="Kawano K."/>
            <person name="Ushijima N."/>
            <person name="Kihara M."/>
            <person name="Itoh H."/>
        </authorList>
    </citation>
    <scope>NUCLEOTIDE SEQUENCE [LARGE SCALE GENOMIC DNA]</scope>
    <source>
        <strain evidence="2 3">KK4</strain>
    </source>
</reference>
<dbReference type="Gene3D" id="3.40.50.1010">
    <property type="entry name" value="5'-nuclease"/>
    <property type="match status" value="1"/>
</dbReference>
<evidence type="ECO:0000313" key="3">
    <source>
        <dbReference type="Proteomes" id="UP000326994"/>
    </source>
</evidence>
<dbReference type="OrthoDB" id="1551040at2"/>
<dbReference type="EMBL" id="BKCF01000003">
    <property type="protein sequence ID" value="GEQ86423.1"/>
    <property type="molecule type" value="Genomic_DNA"/>
</dbReference>
<sequence>MNTKLYVVDTCALISYFNTSFIGSQVSISQESLDIIDLAFHSNDVKLIFPATVFIEIFKKWFTTLEEIERIKAEVYNVIAEKENMEIQPFDLEILENFLDIIDIEKKHKFDNHDKQILASAMTMQCPLITSDQRIDRYNKRKKVIPNVFM</sequence>
<accession>A0A5J4FWN5</accession>
<protein>
    <recommendedName>
        <fullName evidence="1">PIN domain-containing protein</fullName>
    </recommendedName>
</protein>
<dbReference type="SUPFAM" id="SSF88723">
    <property type="entry name" value="PIN domain-like"/>
    <property type="match status" value="1"/>
</dbReference>
<gene>
    <name evidence="2" type="ORF">ULMS_19310</name>
</gene>
<dbReference type="RefSeq" id="WP_151894347.1">
    <property type="nucleotide sequence ID" value="NZ_BKCF01000003.1"/>
</dbReference>
<dbReference type="InterPro" id="IPR002716">
    <property type="entry name" value="PIN_dom"/>
</dbReference>
<dbReference type="Pfam" id="PF01850">
    <property type="entry name" value="PIN"/>
    <property type="match status" value="1"/>
</dbReference>
<dbReference type="AlphaFoldDB" id="A0A5J4FWN5"/>
<evidence type="ECO:0000313" key="2">
    <source>
        <dbReference type="EMBL" id="GEQ86423.1"/>
    </source>
</evidence>
<organism evidence="2 3">
    <name type="scientific">Patiriisocius marinistellae</name>
    <dbReference type="NCBI Taxonomy" id="2494560"/>
    <lineage>
        <taxon>Bacteria</taxon>
        <taxon>Pseudomonadati</taxon>
        <taxon>Bacteroidota</taxon>
        <taxon>Flavobacteriia</taxon>
        <taxon>Flavobacteriales</taxon>
        <taxon>Flavobacteriaceae</taxon>
        <taxon>Patiriisocius</taxon>
    </lineage>
</organism>